<evidence type="ECO:0000313" key="8">
    <source>
        <dbReference type="EMBL" id="SBW03324.1"/>
    </source>
</evidence>
<keyword evidence="4" id="KW-0472">Membrane</keyword>
<protein>
    <recommendedName>
        <fullName evidence="9">Fimbrillin-A associated anchor protein Mfa1 and Mfa2</fullName>
    </recommendedName>
</protein>
<dbReference type="Gene3D" id="2.60.40.2100">
    <property type="match status" value="1"/>
</dbReference>
<dbReference type="PROSITE" id="PS51257">
    <property type="entry name" value="PROKAR_LIPOPROTEIN"/>
    <property type="match status" value="1"/>
</dbReference>
<gene>
    <name evidence="8" type="ORF">KL86DYS1_30545</name>
</gene>
<evidence type="ECO:0008006" key="9">
    <source>
        <dbReference type="Google" id="ProtNLM"/>
    </source>
</evidence>
<evidence type="ECO:0000256" key="5">
    <source>
        <dbReference type="ARBA" id="ARBA00023139"/>
    </source>
</evidence>
<evidence type="ECO:0000256" key="2">
    <source>
        <dbReference type="ARBA" id="ARBA00007248"/>
    </source>
</evidence>
<reference evidence="8" key="1">
    <citation type="submission" date="2016-04" db="EMBL/GenBank/DDBJ databases">
        <authorList>
            <person name="Evans L.H."/>
            <person name="Alamgir A."/>
            <person name="Owens N."/>
            <person name="Weber N.D."/>
            <person name="Virtaneva K."/>
            <person name="Barbian K."/>
            <person name="Babar A."/>
            <person name="Rosenke K."/>
        </authorList>
    </citation>
    <scope>NUCLEOTIDE SEQUENCE</scope>
    <source>
        <strain evidence="8">86-1</strain>
    </source>
</reference>
<organism evidence="8">
    <name type="scientific">uncultured Dysgonomonas sp</name>
    <dbReference type="NCBI Taxonomy" id="206096"/>
    <lineage>
        <taxon>Bacteria</taxon>
        <taxon>Pseudomonadati</taxon>
        <taxon>Bacteroidota</taxon>
        <taxon>Bacteroidia</taxon>
        <taxon>Bacteroidales</taxon>
        <taxon>Dysgonomonadaceae</taxon>
        <taxon>Dysgonomonas</taxon>
        <taxon>environmental samples</taxon>
    </lineage>
</organism>
<keyword evidence="3" id="KW-0732">Signal</keyword>
<evidence type="ECO:0000256" key="3">
    <source>
        <dbReference type="ARBA" id="ARBA00022729"/>
    </source>
</evidence>
<comment type="subcellular location">
    <subcellularLocation>
        <location evidence="1">Cell outer membrane</location>
    </subcellularLocation>
</comment>
<accession>A0A212JV40</accession>
<name>A0A212JV40_9BACT</name>
<evidence type="ECO:0000256" key="6">
    <source>
        <dbReference type="ARBA" id="ARBA00023237"/>
    </source>
</evidence>
<evidence type="ECO:0000256" key="4">
    <source>
        <dbReference type="ARBA" id="ARBA00023136"/>
    </source>
</evidence>
<dbReference type="RefSeq" id="WP_296942469.1">
    <property type="nucleotide sequence ID" value="NZ_LT599032.1"/>
</dbReference>
<evidence type="ECO:0000256" key="7">
    <source>
        <dbReference type="ARBA" id="ARBA00023288"/>
    </source>
</evidence>
<proteinExistence type="inferred from homology"/>
<keyword evidence="5" id="KW-0564">Palmitate</keyword>
<evidence type="ECO:0000256" key="1">
    <source>
        <dbReference type="ARBA" id="ARBA00004442"/>
    </source>
</evidence>
<keyword evidence="7" id="KW-0449">Lipoprotein</keyword>
<dbReference type="EMBL" id="FLUM01000003">
    <property type="protein sequence ID" value="SBW03324.1"/>
    <property type="molecule type" value="Genomic_DNA"/>
</dbReference>
<dbReference type="InterPro" id="IPR014941">
    <property type="entry name" value="FimB/Mfa2/Mfa3"/>
</dbReference>
<dbReference type="Gene3D" id="2.60.40.2090">
    <property type="match status" value="1"/>
</dbReference>
<dbReference type="GO" id="GO:0009279">
    <property type="term" value="C:cell outer membrane"/>
    <property type="evidence" value="ECO:0007669"/>
    <property type="project" value="UniProtKB-SubCell"/>
</dbReference>
<dbReference type="Pfam" id="PF08842">
    <property type="entry name" value="Mfa2"/>
    <property type="match status" value="1"/>
</dbReference>
<keyword evidence="6" id="KW-0998">Cell outer membrane</keyword>
<dbReference type="AlphaFoldDB" id="A0A212JV40"/>
<comment type="similarity">
    <text evidence="2">Belongs to the bacteroidetes fimbrillin superfamily. FimB/Mfa2 family.</text>
</comment>
<sequence>MNLSSKPILLISVIILSLLSGCIKDDYKDCVQGINVTFYSKTSCDIDASYPEQIKNITMGVFDKNGILVSSRQANDTKLQKDFRQTIETESGLYTVIAWSGLDADHYDISTLKIGSTTKNDLLFRLKRAAQQASSIDGTSVYYGESPAVYVPQADNSETIFENTAINMQEITNRITISVEGLLRADEYEIEIESDNGSMNVNGSIAPDEVIEHSAEHVVRAGVMEARFTLLKLETGHNNNIVIKSKINGTELYRGSLLGTLLLKNPDVNLSCDHDFTIRFTTKDQCSCGTYTIMEIWVNNWLVHSYDTDM</sequence>